<dbReference type="PANTHER" id="PTHR35527:SF2">
    <property type="entry name" value="HYDROLASE"/>
    <property type="match status" value="1"/>
</dbReference>
<reference evidence="4 5" key="1">
    <citation type="submission" date="2019-08" db="EMBL/GenBank/DDBJ databases">
        <title>Deep-cultivation of Planctomycetes and their phenomic and genomic characterization uncovers novel biology.</title>
        <authorList>
            <person name="Wiegand S."/>
            <person name="Jogler M."/>
            <person name="Boedeker C."/>
            <person name="Pinto D."/>
            <person name="Vollmers J."/>
            <person name="Rivas-Marin E."/>
            <person name="Kohn T."/>
            <person name="Peeters S.H."/>
            <person name="Heuer A."/>
            <person name="Rast P."/>
            <person name="Oberbeckmann S."/>
            <person name="Bunk B."/>
            <person name="Jeske O."/>
            <person name="Meyerdierks A."/>
            <person name="Storesund J.E."/>
            <person name="Kallscheuer N."/>
            <person name="Luecker S."/>
            <person name="Lage O.M."/>
            <person name="Pohl T."/>
            <person name="Merkel B.J."/>
            <person name="Hornburger P."/>
            <person name="Mueller R.-W."/>
            <person name="Bruemmer F."/>
            <person name="Labrenz M."/>
            <person name="Spormann A.M."/>
            <person name="Op den Camp H."/>
            <person name="Overmann J."/>
            <person name="Amann R."/>
            <person name="Jetten M.S.M."/>
            <person name="Mascher T."/>
            <person name="Medema M.H."/>
            <person name="Devos D.P."/>
            <person name="Kaster A.-K."/>
            <person name="Ovreas L."/>
            <person name="Rohde M."/>
            <person name="Galperin M.Y."/>
            <person name="Jogler C."/>
        </authorList>
    </citation>
    <scope>NUCLEOTIDE SEQUENCE [LARGE SCALE GENOMIC DNA]</scope>
    <source>
        <strain evidence="4 5">DSM 8797</strain>
    </source>
</reference>
<keyword evidence="5" id="KW-1185">Reference proteome</keyword>
<dbReference type="InterPro" id="IPR052193">
    <property type="entry name" value="Peptidase_C59"/>
</dbReference>
<name>A0ABX5YQM4_9PLAN</name>
<gene>
    <name evidence="4" type="primary">cbh</name>
    <name evidence="4" type="ORF">GmarT_38420</name>
</gene>
<dbReference type="EC" id="3.5.1.24" evidence="4"/>
<dbReference type="SUPFAM" id="SSF56235">
    <property type="entry name" value="N-terminal nucleophile aminohydrolases (Ntn hydrolases)"/>
    <property type="match status" value="1"/>
</dbReference>
<dbReference type="GO" id="GO:0045302">
    <property type="term" value="F:choloylglycine hydrolase activity"/>
    <property type="evidence" value="ECO:0007669"/>
    <property type="project" value="UniProtKB-EC"/>
</dbReference>
<evidence type="ECO:0000256" key="2">
    <source>
        <dbReference type="ARBA" id="ARBA00022801"/>
    </source>
</evidence>
<evidence type="ECO:0000313" key="4">
    <source>
        <dbReference type="EMBL" id="QEG17958.1"/>
    </source>
</evidence>
<dbReference type="GeneID" id="98648336"/>
<dbReference type="PANTHER" id="PTHR35527">
    <property type="entry name" value="CHOLOYLGLYCINE HYDROLASE"/>
    <property type="match status" value="1"/>
</dbReference>
<dbReference type="RefSeq" id="WP_002646354.1">
    <property type="nucleotide sequence ID" value="NZ_CAXBMG010000027.1"/>
</dbReference>
<proteinExistence type="inferred from homology"/>
<dbReference type="EMBL" id="CP042910">
    <property type="protein sequence ID" value="QEG17958.1"/>
    <property type="molecule type" value="Genomic_DNA"/>
</dbReference>
<protein>
    <submittedName>
        <fullName evidence="4">Choloylglycine hydrolase</fullName>
        <ecNumber evidence="4">3.5.1.24</ecNumber>
    </submittedName>
</protein>
<dbReference type="Pfam" id="PF02275">
    <property type="entry name" value="CBAH"/>
    <property type="match status" value="1"/>
</dbReference>
<evidence type="ECO:0000313" key="5">
    <source>
        <dbReference type="Proteomes" id="UP000322887"/>
    </source>
</evidence>
<dbReference type="Proteomes" id="UP000322887">
    <property type="component" value="Chromosome"/>
</dbReference>
<evidence type="ECO:0000259" key="3">
    <source>
        <dbReference type="Pfam" id="PF02275"/>
    </source>
</evidence>
<accession>A0ABX5YQM4</accession>
<dbReference type="CDD" id="cd01902">
    <property type="entry name" value="Ntn_CGH"/>
    <property type="match status" value="1"/>
</dbReference>
<sequence>MCTRAVYLGPEGETVTGRTMDWKEDLQSNLWIFPRGMSRDGGLGDASLSWNSQYGSVVASLYEGGTADGMNEAGLVANLLYLVESEYPADDDPRPAIVISAWAQYVLDQFATVEEAVSELRKETFRMVTVVAPNGAAGTVHLSLSDPSGDSAIFEYIGGELKIHHGRQHQVMTNSPVFDEQIALNKYWQQIGGTVMLPGTNRAADRFARASFYINACTQTANPREAAASVFSVMRNVSVPRGISTPDQPNISSTIWRTVSDQKHKIYFYEDTASPGMVWVDLNQIDFSPGSGTRKLTLVGNYNLSGDQTDQFQPAEPYPFMAPA</sequence>
<evidence type="ECO:0000256" key="1">
    <source>
        <dbReference type="ARBA" id="ARBA00006625"/>
    </source>
</evidence>
<feature type="domain" description="Choloylglycine hydrolase/NAAA C-terminal" evidence="3">
    <location>
        <begin position="2"/>
        <end position="286"/>
    </location>
</feature>
<dbReference type="Gene3D" id="3.60.60.10">
    <property type="entry name" value="Penicillin V Acylase, Chain A"/>
    <property type="match status" value="1"/>
</dbReference>
<dbReference type="InterPro" id="IPR029055">
    <property type="entry name" value="Ntn_hydrolases_N"/>
</dbReference>
<comment type="similarity">
    <text evidence="1">Belongs to the peptidase C59 family.</text>
</comment>
<organism evidence="4 5">
    <name type="scientific">Gimesia maris</name>
    <dbReference type="NCBI Taxonomy" id="122"/>
    <lineage>
        <taxon>Bacteria</taxon>
        <taxon>Pseudomonadati</taxon>
        <taxon>Planctomycetota</taxon>
        <taxon>Planctomycetia</taxon>
        <taxon>Planctomycetales</taxon>
        <taxon>Planctomycetaceae</taxon>
        <taxon>Gimesia</taxon>
    </lineage>
</organism>
<dbReference type="InterPro" id="IPR029132">
    <property type="entry name" value="CBAH/NAAA_C"/>
</dbReference>
<keyword evidence="2 4" id="KW-0378">Hydrolase</keyword>